<protein>
    <submittedName>
        <fullName evidence="6">Sec39 domain</fullName>
    </submittedName>
</protein>
<evidence type="ECO:0000256" key="2">
    <source>
        <dbReference type="ARBA" id="ARBA00022448"/>
    </source>
</evidence>
<feature type="domain" description="Sec39" evidence="5">
    <location>
        <begin position="925"/>
        <end position="1202"/>
    </location>
</feature>
<dbReference type="Proteomes" id="UP001370490">
    <property type="component" value="Unassembled WGS sequence"/>
</dbReference>
<dbReference type="SUPFAM" id="SSF50969">
    <property type="entry name" value="YVTN repeat-like/Quinoprotein amine dehydrogenase"/>
    <property type="match status" value="1"/>
</dbReference>
<comment type="caution">
    <text evidence="6">The sequence shown here is derived from an EMBL/GenBank/DDBJ whole genome shotgun (WGS) entry which is preliminary data.</text>
</comment>
<keyword evidence="7" id="KW-1185">Reference proteome</keyword>
<evidence type="ECO:0000313" key="7">
    <source>
        <dbReference type="Proteomes" id="UP001370490"/>
    </source>
</evidence>
<dbReference type="GO" id="GO:0070939">
    <property type="term" value="C:Dsl1/NZR complex"/>
    <property type="evidence" value="ECO:0007669"/>
    <property type="project" value="TreeGrafter"/>
</dbReference>
<keyword evidence="4" id="KW-0653">Protein transport</keyword>
<dbReference type="GO" id="GO:0000149">
    <property type="term" value="F:SNARE binding"/>
    <property type="evidence" value="ECO:0007669"/>
    <property type="project" value="TreeGrafter"/>
</dbReference>
<organism evidence="6 7">
    <name type="scientific">Dillenia turbinata</name>
    <dbReference type="NCBI Taxonomy" id="194707"/>
    <lineage>
        <taxon>Eukaryota</taxon>
        <taxon>Viridiplantae</taxon>
        <taxon>Streptophyta</taxon>
        <taxon>Embryophyta</taxon>
        <taxon>Tracheophyta</taxon>
        <taxon>Spermatophyta</taxon>
        <taxon>Magnoliopsida</taxon>
        <taxon>eudicotyledons</taxon>
        <taxon>Gunneridae</taxon>
        <taxon>Pentapetalae</taxon>
        <taxon>Dilleniales</taxon>
        <taxon>Dilleniaceae</taxon>
        <taxon>Dillenia</taxon>
    </lineage>
</organism>
<name>A0AAN8Z5W1_9MAGN</name>
<keyword evidence="3" id="KW-0256">Endoplasmic reticulum</keyword>
<dbReference type="PANTHER" id="PTHR15922">
    <property type="entry name" value="NEUROBLASTOMA-AMPLIFIED SEQUENCE"/>
    <property type="match status" value="1"/>
</dbReference>
<evidence type="ECO:0000259" key="5">
    <source>
        <dbReference type="Pfam" id="PF08314"/>
    </source>
</evidence>
<evidence type="ECO:0000256" key="3">
    <source>
        <dbReference type="ARBA" id="ARBA00022824"/>
    </source>
</evidence>
<sequence>MTESVREVLYETRHHASRPYPSTFSPQKQNEDAKGGFLSILSVRGVSQIKAKWSGYRQPTKSKKWVSLFVSKRGERVAVAVGNRITMLRKDDDYQEPSGSFTSSSSVVTFSHGVWSESDDVLLVADDTDTLYFIRPNGEEIRRIIKRHSRLSSSVEGLLLLNDSDTLSSSLCNFAVLTSDGYLHQVEISQEPSASFHPSNSGSAPRKQFPRNIFCSDYYPPFSLLLLVGSSVSGPQISSANAGSYEFSLWRVTANLDLEPAFSTQIKGLYYQPKSYESLSASPRVLISPQGNFVATLDLRGCLDIFKLEGATLSGFAFRDSCKVTNNNSKEGTGLLVNVLDFTWWSDCILVLAEKNGAITMFDIASGAKLLENDTKYFMPVLERVPQMSGHVFLLESTIPDGQIEHFSENTMDQFNFARLCWSLISFSEKSVDGMYHILLRDHKYQAALEFANFHGLDKNEVTKSQWLHSNQGKNEVNMFLSQIQDQNFVLSECLEKVGQTEEAEKALLLCGLNLTDKYRFSTSEDQESDGIWDFRLARLHLLQFKDKLETFLGINMGRYSILDYGKFRTLPINEAAITLAESGKIGALNLLFKRHPFSLTSSMLEILAAIPETVPVQTYGQLLPGNSPPTTVALRDNDWVECQKMINFIHRLPEKCEGDDLIKTEPLLKQCLEFLWPSNDELSSWYKIRAKEIDRFSGQLDNCLSLVDFACHKGISELQKFYDDISYLDQLIYSSSSNDQIDFTMSLDAWEQLNDYEKFKMMLKGVKEENVVERLQNQAISFMRNRSNIVTSVSQDQRARDSSIDLERTDSFMVRWLKETAAQNELEVCLAVFEEGCREFQSSKIFKNEVEAIDCALRCIYLSTATEKWNTMASILLKLPRVPDDEVFVEDLEKRLKLAENHIEAGRLLAFYQVPKPMGFLLEAHSDAKGVKQILRLILSKFIRRKPSQSDNDWETMWRDMQSLQEKAFPFLDLEYMLMEFCRGLLKAGKFSLARNYLKGTSSVSLTPEKAENVVIQAAREYFFSASSLACPEIWKARECLNLFSTSRNVKAETNIVDALTVKLPNLGVTLLPMQFRQIKDQMEIIKMAITSQAGNYLNVDELIEIAKLLGLDSQDEISAVQEAIAREAAVAGDLQLAFDLCLVLSKKGHGVIWDLCAAIARGPPLQNMDVSSRKQLLGFAMSHCDEESISELLHAWKDLDLQARCETLATLTGTNPPNYSVQGPTSISLLGFNYVAALGNCAELNIENGKIFIPGSFSGKKYASVRALAVLSILTWLARNGFAPKDNLIASLAKSVMEPPVSREEDIMGCSLLLNLADAFHGVEVIEDQLRMREEYQDISNIMNVGMVYSMLHNTGIDSDDPACRRGLLLKKFQEKRTQLSFDELERLDKVHSSFWRVWKVKLEKQKHTADHSRMLEQIIPGVEAARFLAGDSDYIKNVIFSFVESAKLEKKHILKDALKLSDTYGLNRMQVLLQYLNAVLVSEVWTEDDIAAEIREFLPEIYACAAEAIKTISYVVYPAIDGHNKVRLAYIFSLLSGIYLHLEQNKEALPDKHSDAVDGLTHGLAHFYMVVEQECRRVSFIKDLNFKNIVGINGLNFEFFNDEICHHIDEQNLEELAKMVKTLTSIHPDPLPEGLITWQDVYKYYVLSLLKIMETRFESNAQSENPEKILALVSELEETYGSCRMHIRLVAHSDALDIIKRFFKVIVHVTNSSGDLPNHSMWQNCLVLLLNFWIKVTEDMQELANDVTSAKKVEFNPEFLMTCLKTFIKLVMENIVSPSQGWSTVVGYVNYGLRGDNAFEIFIFCRAMIFSGCRFGAVAEFFNDVVSHFPSLSLVSEANSYGVKDLQHLYLHILEPILQDLVNGSNEHQYLHYLLSSLSTAEGNVEDLKMMRHAIWERLVNFSNDLKLPSSARVYALEVMQYVSGQSVKGISADLQSSVLPWYGWEVFHHVNTNTEATESQGIPNQPDASSRLSSALVALKSSQLATAISPDIAINPDDLLTVESATSCFLRLLDAVTAEAHVNALLEILTQWEDHFIIRKEEEVQVLASDTGDSWSNDDWDEGWESFQDEPVEKEVKKEGLSLTNPLHVCWLEFFRKLIVLSQFRDVIKLMDQYAAKSNGVLLDEDGVRSLSLNLLDIDCLLALKMALLLPYESIQLHCLDTVESKLKEGSISETADKGHELLLLLLSSGLISSIITKASYGTVFTYLCFLVGNLSCLYQESKLLRLCSRGVKKSDDHEKTSFRLFRIILFPCFISELVKADQHVLAGFMVTKFMHTNASLSLLNVAEASLARYLSSHLQLVEENRLEMPSFKSLEHTINGLKGKMGPLIKSALSSLPANPR</sequence>
<accession>A0AAN8Z5W1</accession>
<evidence type="ECO:0000313" key="6">
    <source>
        <dbReference type="EMBL" id="KAK6926056.1"/>
    </source>
</evidence>
<dbReference type="EMBL" id="JBAMMX010000015">
    <property type="protein sequence ID" value="KAK6926056.1"/>
    <property type="molecule type" value="Genomic_DNA"/>
</dbReference>
<feature type="domain" description="Sec39" evidence="5">
    <location>
        <begin position="577"/>
        <end position="875"/>
    </location>
</feature>
<dbReference type="GO" id="GO:0015031">
    <property type="term" value="P:protein transport"/>
    <property type="evidence" value="ECO:0007669"/>
    <property type="project" value="UniProtKB-KW"/>
</dbReference>
<proteinExistence type="predicted"/>
<evidence type="ECO:0000256" key="1">
    <source>
        <dbReference type="ARBA" id="ARBA00004240"/>
    </source>
</evidence>
<reference evidence="6 7" key="1">
    <citation type="submission" date="2023-12" db="EMBL/GenBank/DDBJ databases">
        <title>A high-quality genome assembly for Dillenia turbinata (Dilleniales).</title>
        <authorList>
            <person name="Chanderbali A."/>
        </authorList>
    </citation>
    <scope>NUCLEOTIDE SEQUENCE [LARGE SCALE GENOMIC DNA]</scope>
    <source>
        <strain evidence="6">LSX21</strain>
        <tissue evidence="6">Leaf</tissue>
    </source>
</reference>
<keyword evidence="2" id="KW-0813">Transport</keyword>
<dbReference type="GO" id="GO:0006890">
    <property type="term" value="P:retrograde vesicle-mediated transport, Golgi to endoplasmic reticulum"/>
    <property type="evidence" value="ECO:0007669"/>
    <property type="project" value="InterPro"/>
</dbReference>
<evidence type="ECO:0000256" key="4">
    <source>
        <dbReference type="ARBA" id="ARBA00022927"/>
    </source>
</evidence>
<gene>
    <name evidence="6" type="ORF">RJ641_007775</name>
</gene>
<dbReference type="PANTHER" id="PTHR15922:SF2">
    <property type="entry name" value="NBAS SUBUNIT OF NRZ TETHERING COMPLEX"/>
    <property type="match status" value="1"/>
</dbReference>
<dbReference type="InterPro" id="IPR013244">
    <property type="entry name" value="Sec39_domain"/>
</dbReference>
<dbReference type="Pfam" id="PF08314">
    <property type="entry name" value="Sec39"/>
    <property type="match status" value="2"/>
</dbReference>
<dbReference type="InterPro" id="IPR011044">
    <property type="entry name" value="Quino_amine_DH_bsu"/>
</dbReference>
<comment type="subcellular location">
    <subcellularLocation>
        <location evidence="1">Endoplasmic reticulum</location>
    </subcellularLocation>
</comment>